<evidence type="ECO:0000256" key="2">
    <source>
        <dbReference type="ARBA" id="ARBA00023150"/>
    </source>
</evidence>
<dbReference type="Gene3D" id="3.10.20.10">
    <property type="match status" value="1"/>
</dbReference>
<feature type="active site" description="Cysteine persulfide intermediate" evidence="3">
    <location>
        <position position="111"/>
    </location>
</feature>
<evidence type="ECO:0000256" key="1">
    <source>
        <dbReference type="ARBA" id="ARBA00022490"/>
    </source>
</evidence>
<protein>
    <recommendedName>
        <fullName evidence="3">Sulfur carrier protein FdhD</fullName>
    </recommendedName>
</protein>
<keyword evidence="5" id="KW-1185">Reference proteome</keyword>
<dbReference type="Pfam" id="PF02634">
    <property type="entry name" value="FdhD-NarQ"/>
    <property type="match status" value="1"/>
</dbReference>
<dbReference type="InterPro" id="IPR016193">
    <property type="entry name" value="Cytidine_deaminase-like"/>
</dbReference>
<evidence type="ECO:0000256" key="3">
    <source>
        <dbReference type="HAMAP-Rule" id="MF_00187"/>
    </source>
</evidence>
<keyword evidence="1 3" id="KW-0963">Cytoplasm</keyword>
<organism evidence="4 5">
    <name type="scientific">Saccharospirillum mangrovi</name>
    <dbReference type="NCBI Taxonomy" id="2161747"/>
    <lineage>
        <taxon>Bacteria</taxon>
        <taxon>Pseudomonadati</taxon>
        <taxon>Pseudomonadota</taxon>
        <taxon>Gammaproteobacteria</taxon>
        <taxon>Oceanospirillales</taxon>
        <taxon>Saccharospirillaceae</taxon>
        <taxon>Saccharospirillum</taxon>
    </lineage>
</organism>
<comment type="subcellular location">
    <subcellularLocation>
        <location evidence="3">Cytoplasm</location>
    </subcellularLocation>
</comment>
<dbReference type="Proteomes" id="UP001595617">
    <property type="component" value="Unassembled WGS sequence"/>
</dbReference>
<sequence>MSNSAASGPIVYPYTCLSDGQTGQTDLVDEVPIAISYQGISYAVMLVTPVNLDDFVFGFSLTNGVMNSTTDIVDWQLTPTPHGWLADVQLTARQANALGAHRQRLMGVSGCGLCGVDSLATALPELQRLPDAAPPAASQLTNLREQLTEAQRLGQQTGAVHAAMLLNPQGQVLCVREDIGRHNALDKVLGYALRQNISLHNHMAVLSSRCSLELVQKAVRAGLSTLVHLAAPSRLAVDCARAHRLNLIHLTKHSGPRLYTRAHAGVSTLASEPL</sequence>
<keyword evidence="2 3" id="KW-0501">Molybdenum cofactor biosynthesis</keyword>
<comment type="caution">
    <text evidence="4">The sequence shown here is derived from an EMBL/GenBank/DDBJ whole genome shotgun (WGS) entry which is preliminary data.</text>
</comment>
<dbReference type="SUPFAM" id="SSF53927">
    <property type="entry name" value="Cytidine deaminase-like"/>
    <property type="match status" value="1"/>
</dbReference>
<dbReference type="NCBIfam" id="TIGR00129">
    <property type="entry name" value="fdhD_narQ"/>
    <property type="match status" value="1"/>
</dbReference>
<evidence type="ECO:0000313" key="5">
    <source>
        <dbReference type="Proteomes" id="UP001595617"/>
    </source>
</evidence>
<name>A0ABV7ZW98_9GAMM</name>
<dbReference type="PANTHER" id="PTHR30592:SF1">
    <property type="entry name" value="SULFUR CARRIER PROTEIN FDHD"/>
    <property type="match status" value="1"/>
</dbReference>
<comment type="similarity">
    <text evidence="3">Belongs to the FdhD family.</text>
</comment>
<dbReference type="PANTHER" id="PTHR30592">
    <property type="entry name" value="FORMATE DEHYDROGENASE"/>
    <property type="match status" value="1"/>
</dbReference>
<dbReference type="PIRSF" id="PIRSF015626">
    <property type="entry name" value="FdhD"/>
    <property type="match status" value="1"/>
</dbReference>
<dbReference type="RefSeq" id="WP_380694079.1">
    <property type="nucleotide sequence ID" value="NZ_JBHRYR010000002.1"/>
</dbReference>
<accession>A0ABV7ZW98</accession>
<dbReference type="Gene3D" id="3.40.140.10">
    <property type="entry name" value="Cytidine Deaminase, domain 2"/>
    <property type="match status" value="1"/>
</dbReference>
<gene>
    <name evidence="3 4" type="primary">fdhD</name>
    <name evidence="4" type="ORF">ACFOOG_05060</name>
</gene>
<evidence type="ECO:0000313" key="4">
    <source>
        <dbReference type="EMBL" id="MFC3852199.1"/>
    </source>
</evidence>
<dbReference type="InterPro" id="IPR003786">
    <property type="entry name" value="FdhD"/>
</dbReference>
<dbReference type="EMBL" id="JBHRYR010000002">
    <property type="protein sequence ID" value="MFC3852199.1"/>
    <property type="molecule type" value="Genomic_DNA"/>
</dbReference>
<dbReference type="HAMAP" id="MF_00187">
    <property type="entry name" value="FdhD"/>
    <property type="match status" value="1"/>
</dbReference>
<proteinExistence type="inferred from homology"/>
<comment type="caution">
    <text evidence="3">Lacks conserved residue(s) required for the propagation of feature annotation.</text>
</comment>
<reference evidence="5" key="1">
    <citation type="journal article" date="2019" name="Int. J. Syst. Evol. Microbiol.">
        <title>The Global Catalogue of Microorganisms (GCM) 10K type strain sequencing project: providing services to taxonomists for standard genome sequencing and annotation.</title>
        <authorList>
            <consortium name="The Broad Institute Genomics Platform"/>
            <consortium name="The Broad Institute Genome Sequencing Center for Infectious Disease"/>
            <person name="Wu L."/>
            <person name="Ma J."/>
        </authorList>
    </citation>
    <scope>NUCLEOTIDE SEQUENCE [LARGE SCALE GENOMIC DNA]</scope>
    <source>
        <strain evidence="5">IBRC 10765</strain>
    </source>
</reference>
<comment type="function">
    <text evidence="3">Required for formate dehydrogenase (FDH) activity. Acts as a sulfur carrier protein that transfers sulfur from IscS to the molybdenum cofactor prior to its insertion into FDH.</text>
</comment>